<name>A0A9W7Y4H0_9FUNG</name>
<comment type="similarity">
    <text evidence="1">Belongs to the BolA/IbaG family.</text>
</comment>
<gene>
    <name evidence="3" type="primary">uvi31</name>
    <name evidence="3" type="ORF">LPJ53_001627</name>
</gene>
<organism evidence="3 4">
    <name type="scientific">Coemansia erecta</name>
    <dbReference type="NCBI Taxonomy" id="147472"/>
    <lineage>
        <taxon>Eukaryota</taxon>
        <taxon>Fungi</taxon>
        <taxon>Fungi incertae sedis</taxon>
        <taxon>Zoopagomycota</taxon>
        <taxon>Kickxellomycotina</taxon>
        <taxon>Kickxellomycetes</taxon>
        <taxon>Kickxellales</taxon>
        <taxon>Kickxellaceae</taxon>
        <taxon>Coemansia</taxon>
    </lineage>
</organism>
<evidence type="ECO:0000313" key="3">
    <source>
        <dbReference type="EMBL" id="KAJ1724053.1"/>
    </source>
</evidence>
<dbReference type="GO" id="GO:0016226">
    <property type="term" value="P:iron-sulfur cluster assembly"/>
    <property type="evidence" value="ECO:0007669"/>
    <property type="project" value="TreeGrafter"/>
</dbReference>
<dbReference type="InterPro" id="IPR002634">
    <property type="entry name" value="BolA"/>
</dbReference>
<protein>
    <submittedName>
        <fullName evidence="3">BolA domain UV induced protein Uvi31</fullName>
    </submittedName>
</protein>
<dbReference type="Pfam" id="PF01722">
    <property type="entry name" value="BolA"/>
    <property type="match status" value="1"/>
</dbReference>
<feature type="region of interest" description="Disordered" evidence="2">
    <location>
        <begin position="1"/>
        <end position="31"/>
    </location>
</feature>
<sequence>MTRLAAALRRMSTASKPTSSSSSSTGGGPLEQTIRSRLATAYAPLQLEIENESHKHRHHQAMRGVDSVETHFRVRIVSPAFAGKPLVQRQRGVYALLRDEMQRDGGIHALALVTKTPEEAGMAGESATRAEE</sequence>
<dbReference type="PANTHER" id="PTHR46230">
    <property type="match status" value="1"/>
</dbReference>
<dbReference type="EMBL" id="JANBOJ010000043">
    <property type="protein sequence ID" value="KAJ1724053.1"/>
    <property type="molecule type" value="Genomic_DNA"/>
</dbReference>
<keyword evidence="4" id="KW-1185">Reference proteome</keyword>
<dbReference type="InterPro" id="IPR036065">
    <property type="entry name" value="BolA-like_sf"/>
</dbReference>
<dbReference type="Proteomes" id="UP001149813">
    <property type="component" value="Unassembled WGS sequence"/>
</dbReference>
<dbReference type="SUPFAM" id="SSF82657">
    <property type="entry name" value="BolA-like"/>
    <property type="match status" value="1"/>
</dbReference>
<dbReference type="PIRSF" id="PIRSF003113">
    <property type="entry name" value="BolA"/>
    <property type="match status" value="1"/>
</dbReference>
<proteinExistence type="inferred from homology"/>
<evidence type="ECO:0000256" key="2">
    <source>
        <dbReference type="SAM" id="MobiDB-lite"/>
    </source>
</evidence>
<feature type="compositionally biased region" description="Low complexity" evidence="2">
    <location>
        <begin position="12"/>
        <end position="24"/>
    </location>
</feature>
<evidence type="ECO:0000256" key="1">
    <source>
        <dbReference type="RuleBase" id="RU003860"/>
    </source>
</evidence>
<accession>A0A9W7Y4H0</accession>
<reference evidence="3" key="1">
    <citation type="submission" date="2022-07" db="EMBL/GenBank/DDBJ databases">
        <title>Phylogenomic reconstructions and comparative analyses of Kickxellomycotina fungi.</title>
        <authorList>
            <person name="Reynolds N.K."/>
            <person name="Stajich J.E."/>
            <person name="Barry K."/>
            <person name="Grigoriev I.V."/>
            <person name="Crous P."/>
            <person name="Smith M.E."/>
        </authorList>
    </citation>
    <scope>NUCLEOTIDE SEQUENCE</scope>
    <source>
        <strain evidence="3">NBRC 32514</strain>
    </source>
</reference>
<comment type="caution">
    <text evidence="3">The sequence shown here is derived from an EMBL/GenBank/DDBJ whole genome shotgun (WGS) entry which is preliminary data.</text>
</comment>
<dbReference type="OrthoDB" id="411584at2759"/>
<dbReference type="Gene3D" id="3.30.300.90">
    <property type="entry name" value="BolA-like"/>
    <property type="match status" value="1"/>
</dbReference>
<dbReference type="AlphaFoldDB" id="A0A9W7Y4H0"/>
<dbReference type="PANTHER" id="PTHR46230:SF7">
    <property type="entry name" value="BOLA-LIKE PROTEIN 1"/>
    <property type="match status" value="1"/>
</dbReference>
<evidence type="ECO:0000313" key="4">
    <source>
        <dbReference type="Proteomes" id="UP001149813"/>
    </source>
</evidence>